<dbReference type="EMBL" id="CABZ01074946">
    <property type="status" value="NOT_ANNOTATED_CDS"/>
    <property type="molecule type" value="Genomic_DNA"/>
</dbReference>
<dbReference type="GO" id="GO:0005911">
    <property type="term" value="C:cell-cell junction"/>
    <property type="evidence" value="ECO:0000318"/>
    <property type="project" value="GO_Central"/>
</dbReference>
<keyword evidence="4" id="KW-0325">Glycoprotein</keyword>
<dbReference type="RefSeq" id="XP_002667664.3">
    <property type="nucleotide sequence ID" value="XM_002667618.7"/>
</dbReference>
<reference evidence="9" key="3">
    <citation type="submission" date="2025-04" db="UniProtKB">
        <authorList>
            <consortium name="RefSeq"/>
        </authorList>
    </citation>
    <scope>IDENTIFICATION</scope>
    <source>
        <strain evidence="9">Tuebingen</strain>
    </source>
</reference>
<dbReference type="SUPFAM" id="SSF48726">
    <property type="entry name" value="Immunoglobulin"/>
    <property type="match status" value="1"/>
</dbReference>
<dbReference type="eggNOG" id="ENOG502S7CN">
    <property type="taxonomic scope" value="Eukaryota"/>
</dbReference>
<dbReference type="InterPro" id="IPR036179">
    <property type="entry name" value="Ig-like_dom_sf"/>
</dbReference>
<dbReference type="ExpressionAtlas" id="E7F481">
    <property type="expression patterns" value="baseline"/>
</dbReference>
<evidence type="ECO:0000256" key="3">
    <source>
        <dbReference type="ARBA" id="ARBA00023136"/>
    </source>
</evidence>
<protein>
    <submittedName>
        <fullName evidence="9">CD48 antigen isoform X1</fullName>
    </submittedName>
    <submittedName>
        <fullName evidence="7">Si:cabz01074946.1</fullName>
    </submittedName>
</protein>
<evidence type="ECO:0000259" key="6">
    <source>
        <dbReference type="PROSITE" id="PS50835"/>
    </source>
</evidence>
<dbReference type="GeneTree" id="ENSGT01030000234540"/>
<dbReference type="GO" id="GO:0006955">
    <property type="term" value="P:immune response"/>
    <property type="evidence" value="ECO:0000318"/>
    <property type="project" value="GO_Central"/>
</dbReference>
<gene>
    <name evidence="7 9 10" type="primary">si:cabz01074946.1</name>
</gene>
<evidence type="ECO:0000313" key="10">
    <source>
        <dbReference type="ZFIN" id="ZDB-GENE-160113-134"/>
    </source>
</evidence>
<dbReference type="PANTHER" id="PTHR12080">
    <property type="entry name" value="SIGNALING LYMPHOCYTIC ACTIVATION MOLECULE"/>
    <property type="match status" value="1"/>
</dbReference>
<organism evidence="7">
    <name type="scientific">Danio rerio</name>
    <name type="common">Zebrafish</name>
    <name type="synonym">Brachydanio rerio</name>
    <dbReference type="NCBI Taxonomy" id="7955"/>
    <lineage>
        <taxon>Eukaryota</taxon>
        <taxon>Metazoa</taxon>
        <taxon>Chordata</taxon>
        <taxon>Craniata</taxon>
        <taxon>Vertebrata</taxon>
        <taxon>Euteleostomi</taxon>
        <taxon>Actinopterygii</taxon>
        <taxon>Neopterygii</taxon>
        <taxon>Teleostei</taxon>
        <taxon>Ostariophysi</taxon>
        <taxon>Cypriniformes</taxon>
        <taxon>Danionidae</taxon>
        <taxon>Danioninae</taxon>
        <taxon>Danio</taxon>
    </lineage>
</organism>
<dbReference type="InterPro" id="IPR013106">
    <property type="entry name" value="Ig_V-set"/>
</dbReference>
<keyword evidence="2" id="KW-0732">Signal</keyword>
<keyword evidence="8" id="KW-1185">Reference proteome</keyword>
<dbReference type="HOGENOM" id="CLU_086698_0_0_1"/>
<reference evidence="7" key="1">
    <citation type="submission" date="2011-04" db="UniProtKB">
        <authorList>
            <consortium name="Ensembl"/>
        </authorList>
    </citation>
    <scope>IDENTIFICATION</scope>
    <source>
        <strain evidence="7">Tuebingen</strain>
    </source>
</reference>
<evidence type="ECO:0000256" key="1">
    <source>
        <dbReference type="ARBA" id="ARBA00004370"/>
    </source>
</evidence>
<dbReference type="SMR" id="E7F481"/>
<dbReference type="OMA" id="WIATYNN"/>
<sequence length="294" mass="33056">MSLYTVVLVCIIYNNQVFGREERVTVYLGQSALLKTGSDRPWNLTRVQWSIYKNTTYIASLRDRIVTIFDFWRYRDRLELNSNTGDLTIKDVRMDDTLTYTVDLVNADGTRPQHKVHLTVKERLEKPKIHKMLYSLSDGQCHVALNCTVPGRNVILSWTPDGYFNGSYLSGNPTSTNPLSVVFISFRGTGNVTFNCTASSQEQVESTLMTVGCSENPQMCEVCSFCRPCSTGGFCVLCYIVLTAVLVVFAYKNKERIKDFCMNGPVQFIQNRWSPSAPAHSSESAPAPSLKTCT</sequence>
<feature type="transmembrane region" description="Helical" evidence="5">
    <location>
        <begin position="231"/>
        <end position="251"/>
    </location>
</feature>
<feature type="domain" description="Ig-like" evidence="6">
    <location>
        <begin position="127"/>
        <end position="212"/>
    </location>
</feature>
<evidence type="ECO:0000256" key="5">
    <source>
        <dbReference type="SAM" id="Phobius"/>
    </source>
</evidence>
<evidence type="ECO:0000313" key="9">
    <source>
        <dbReference type="RefSeq" id="XP_002667664.3"/>
    </source>
</evidence>
<keyword evidence="3 5" id="KW-0472">Membrane</keyword>
<keyword evidence="5" id="KW-0812">Transmembrane</keyword>
<dbReference type="GO" id="GO:0016020">
    <property type="term" value="C:membrane"/>
    <property type="evidence" value="ECO:0007669"/>
    <property type="project" value="UniProtKB-SubCell"/>
</dbReference>
<dbReference type="AGR" id="ZFIN:ZDB-GENE-160113-134"/>
<dbReference type="GeneID" id="100331505"/>
<keyword evidence="5" id="KW-1133">Transmembrane helix</keyword>
<dbReference type="STRING" id="7955.ENSDARP00000107917"/>
<evidence type="ECO:0000313" key="8">
    <source>
        <dbReference type="Proteomes" id="UP000000437"/>
    </source>
</evidence>
<dbReference type="OrthoDB" id="8958824at2759"/>
<dbReference type="Proteomes" id="UP000000437">
    <property type="component" value="Chromosome 7"/>
</dbReference>
<comment type="subcellular location">
    <subcellularLocation>
        <location evidence="1">Membrane</location>
    </subcellularLocation>
</comment>
<dbReference type="InterPro" id="IPR007110">
    <property type="entry name" value="Ig-like_dom"/>
</dbReference>
<dbReference type="InterPro" id="IPR013783">
    <property type="entry name" value="Ig-like_fold"/>
</dbReference>
<dbReference type="ZFIN" id="ZDB-GENE-160113-134">
    <property type="gene designation" value="si:cabz01074946.1"/>
</dbReference>
<dbReference type="Bgee" id="ENSDARG00000090396">
    <property type="expression patterns" value="Expressed in spleen and 14 other cell types or tissues"/>
</dbReference>
<dbReference type="InterPro" id="IPR015631">
    <property type="entry name" value="CD2/SLAM_rcpt"/>
</dbReference>
<accession>A0A8M1REN7</accession>
<dbReference type="PaxDb" id="7955-ENSDARP00000107917"/>
<accession>E7F481</accession>
<dbReference type="KEGG" id="dre:100331505"/>
<dbReference type="PANTHER" id="PTHR12080:SF59">
    <property type="entry name" value="HEPATIC AND GLIAL CELL ADHESION MOLECULE"/>
    <property type="match status" value="1"/>
</dbReference>
<dbReference type="AlphaFoldDB" id="E7F481"/>
<dbReference type="Pfam" id="PF07686">
    <property type="entry name" value="V-set"/>
    <property type="match status" value="1"/>
</dbReference>
<dbReference type="Gene3D" id="2.60.40.10">
    <property type="entry name" value="Immunoglobulins"/>
    <property type="match status" value="2"/>
</dbReference>
<name>E7F481_DANRE</name>
<dbReference type="PhylomeDB" id="E7F481"/>
<dbReference type="Ensembl" id="ENSDART00000124367.4">
    <property type="protein sequence ID" value="ENSDARP00000107917.1"/>
    <property type="gene ID" value="ENSDARG00000090396.4"/>
</dbReference>
<dbReference type="PROSITE" id="PS50835">
    <property type="entry name" value="IG_LIKE"/>
    <property type="match status" value="1"/>
</dbReference>
<proteinExistence type="predicted"/>
<evidence type="ECO:0000256" key="4">
    <source>
        <dbReference type="ARBA" id="ARBA00023180"/>
    </source>
</evidence>
<evidence type="ECO:0000313" key="7">
    <source>
        <dbReference type="Ensembl" id="ENSDARP00000107917"/>
    </source>
</evidence>
<reference evidence="7 8" key="2">
    <citation type="journal article" date="2013" name="Nature">
        <title>The zebrafish reference genome sequence and its relationship to the human genome.</title>
        <authorList>
            <consortium name="Genome Reference Consortium Zebrafish"/>
            <person name="Howe K."/>
            <person name="Clark M.D."/>
            <person name="Torroja C.F."/>
            <person name="Torrance J."/>
            <person name="Berthelot C."/>
            <person name="Muffato M."/>
            <person name="Collins J.E."/>
            <person name="Humphray S."/>
            <person name="McLaren K."/>
            <person name="Matthews L."/>
            <person name="McLaren S."/>
            <person name="Sealy I."/>
            <person name="Caccamo M."/>
            <person name="Churcher C."/>
            <person name="Scott C."/>
            <person name="Barrett J.C."/>
            <person name="Koch R."/>
            <person name="Rauch G.J."/>
            <person name="White S."/>
            <person name="Chow W."/>
            <person name="Kilian B."/>
            <person name="Quintais L.T."/>
            <person name="Guerra-Assuncao J.A."/>
            <person name="Zhou Y."/>
            <person name="Gu Y."/>
            <person name="Yen J."/>
            <person name="Vogel J.H."/>
            <person name="Eyre T."/>
            <person name="Redmond S."/>
            <person name="Banerjee R."/>
            <person name="Chi J."/>
            <person name="Fu B."/>
            <person name="Langley E."/>
            <person name="Maguire S.F."/>
            <person name="Laird G.K."/>
            <person name="Lloyd D."/>
            <person name="Kenyon E."/>
            <person name="Donaldson S."/>
            <person name="Sehra H."/>
            <person name="Almeida-King J."/>
            <person name="Loveland J."/>
            <person name="Trevanion S."/>
            <person name="Jones M."/>
            <person name="Quail M."/>
            <person name="Willey D."/>
            <person name="Hunt A."/>
            <person name="Burton J."/>
            <person name="Sims S."/>
            <person name="McLay K."/>
            <person name="Plumb B."/>
            <person name="Davis J."/>
            <person name="Clee C."/>
            <person name="Oliver K."/>
            <person name="Clark R."/>
            <person name="Riddle C."/>
            <person name="Elliot D."/>
            <person name="Eliott D."/>
            <person name="Threadgold G."/>
            <person name="Harden G."/>
            <person name="Ware D."/>
            <person name="Begum S."/>
            <person name="Mortimore B."/>
            <person name="Mortimer B."/>
            <person name="Kerry G."/>
            <person name="Heath P."/>
            <person name="Phillimore B."/>
            <person name="Tracey A."/>
            <person name="Corby N."/>
            <person name="Dunn M."/>
            <person name="Johnson C."/>
            <person name="Wood J."/>
            <person name="Clark S."/>
            <person name="Pelan S."/>
            <person name="Griffiths G."/>
            <person name="Smith M."/>
            <person name="Glithero R."/>
            <person name="Howden P."/>
            <person name="Barker N."/>
            <person name="Lloyd C."/>
            <person name="Stevens C."/>
            <person name="Harley J."/>
            <person name="Holt K."/>
            <person name="Panagiotidis G."/>
            <person name="Lovell J."/>
            <person name="Beasley H."/>
            <person name="Henderson C."/>
            <person name="Gordon D."/>
            <person name="Auger K."/>
            <person name="Wright D."/>
            <person name="Collins J."/>
            <person name="Raisen C."/>
            <person name="Dyer L."/>
            <person name="Leung K."/>
            <person name="Robertson L."/>
            <person name="Ambridge K."/>
            <person name="Leongamornlert D."/>
            <person name="McGuire S."/>
            <person name="Gilderthorp R."/>
            <person name="Griffiths C."/>
            <person name="Manthravadi D."/>
            <person name="Nichol S."/>
            <person name="Barker G."/>
            <person name="Whitehead S."/>
            <person name="Kay M."/>
            <person name="Brown J."/>
            <person name="Murnane C."/>
            <person name="Gray E."/>
            <person name="Humphries M."/>
            <person name="Sycamore N."/>
            <person name="Barker D."/>
            <person name="Saunders D."/>
            <person name="Wallis J."/>
            <person name="Babbage A."/>
            <person name="Hammond S."/>
            <person name="Mashreghi-Mohammadi M."/>
            <person name="Barr L."/>
            <person name="Martin S."/>
            <person name="Wray P."/>
            <person name="Ellington A."/>
            <person name="Matthews N."/>
            <person name="Ellwood M."/>
            <person name="Woodmansey R."/>
            <person name="Clark G."/>
            <person name="Cooper J."/>
            <person name="Cooper J."/>
            <person name="Tromans A."/>
            <person name="Grafham D."/>
            <person name="Skuce C."/>
            <person name="Pandian R."/>
            <person name="Andrews R."/>
            <person name="Harrison E."/>
            <person name="Kimberley A."/>
            <person name="Garnett J."/>
            <person name="Fosker N."/>
            <person name="Hall R."/>
            <person name="Garner P."/>
            <person name="Kelly D."/>
            <person name="Bird C."/>
            <person name="Palmer S."/>
            <person name="Gehring I."/>
            <person name="Berger A."/>
            <person name="Dooley C.M."/>
            <person name="Ersan-Urun Z."/>
            <person name="Eser C."/>
            <person name="Geiger H."/>
            <person name="Geisler M."/>
            <person name="Karotki L."/>
            <person name="Kirn A."/>
            <person name="Konantz J."/>
            <person name="Konantz M."/>
            <person name="Oberlander M."/>
            <person name="Rudolph-Geiger S."/>
            <person name="Teucke M."/>
            <person name="Lanz C."/>
            <person name="Raddatz G."/>
            <person name="Osoegawa K."/>
            <person name="Zhu B."/>
            <person name="Rapp A."/>
            <person name="Widaa S."/>
            <person name="Langford C."/>
            <person name="Yang F."/>
            <person name="Schuster S.C."/>
            <person name="Carter N.P."/>
            <person name="Harrow J."/>
            <person name="Ning Z."/>
            <person name="Herrero J."/>
            <person name="Searle S.M."/>
            <person name="Enright A."/>
            <person name="Geisler R."/>
            <person name="Plasterk R.H."/>
            <person name="Lee C."/>
            <person name="Westerfield M."/>
            <person name="de Jong P.J."/>
            <person name="Zon L.I."/>
            <person name="Postlethwait J.H."/>
            <person name="Nusslein-Volhard C."/>
            <person name="Hubbard T.J."/>
            <person name="Roest Crollius H."/>
            <person name="Rogers J."/>
            <person name="Stemple D.L."/>
        </authorList>
    </citation>
    <scope>NUCLEOTIDE SEQUENCE [LARGE SCALE GENOMIC DNA]</scope>
    <source>
        <strain evidence="7">Tuebingen</strain>
    </source>
</reference>
<evidence type="ECO:0000256" key="2">
    <source>
        <dbReference type="ARBA" id="ARBA00022729"/>
    </source>
</evidence>